<keyword evidence="8" id="KW-1185">Reference proteome</keyword>
<evidence type="ECO:0000256" key="5">
    <source>
        <dbReference type="ARBA" id="ARBA00023014"/>
    </source>
</evidence>
<evidence type="ECO:0000256" key="2">
    <source>
        <dbReference type="ARBA" id="ARBA00022723"/>
    </source>
</evidence>
<dbReference type="GO" id="GO:0046872">
    <property type="term" value="F:metal ion binding"/>
    <property type="evidence" value="ECO:0007669"/>
    <property type="project" value="UniProtKB-KW"/>
</dbReference>
<accession>A0A1I2AA50</accession>
<evidence type="ECO:0000259" key="6">
    <source>
        <dbReference type="PROSITE" id="PS51085"/>
    </source>
</evidence>
<dbReference type="RefSeq" id="WP_149756727.1">
    <property type="nucleotide sequence ID" value="NZ_FOMS01000009.1"/>
</dbReference>
<dbReference type="FunFam" id="3.10.20.30:FF:000020">
    <property type="entry name" value="Xanthine dehydrogenase iron-sulfur subunit"/>
    <property type="match status" value="1"/>
</dbReference>
<keyword evidence="3" id="KW-0560">Oxidoreductase</keyword>
<keyword evidence="1" id="KW-0001">2Fe-2S</keyword>
<evidence type="ECO:0000256" key="4">
    <source>
        <dbReference type="ARBA" id="ARBA00023004"/>
    </source>
</evidence>
<keyword evidence="2" id="KW-0479">Metal-binding</keyword>
<organism evidence="7 8">
    <name type="scientific">Roseivivax sediminis</name>
    <dbReference type="NCBI Taxonomy" id="936889"/>
    <lineage>
        <taxon>Bacteria</taxon>
        <taxon>Pseudomonadati</taxon>
        <taxon>Pseudomonadota</taxon>
        <taxon>Alphaproteobacteria</taxon>
        <taxon>Rhodobacterales</taxon>
        <taxon>Roseobacteraceae</taxon>
        <taxon>Roseivivax</taxon>
    </lineage>
</organism>
<evidence type="ECO:0000256" key="1">
    <source>
        <dbReference type="ARBA" id="ARBA00022714"/>
    </source>
</evidence>
<evidence type="ECO:0000313" key="8">
    <source>
        <dbReference type="Proteomes" id="UP000325289"/>
    </source>
</evidence>
<protein>
    <submittedName>
        <fullName evidence="7">Xanthine dehydrogenase YagT iron-sulfur-binding subunit</fullName>
    </submittedName>
</protein>
<dbReference type="InterPro" id="IPR006058">
    <property type="entry name" value="2Fe2S_fd_BS"/>
</dbReference>
<evidence type="ECO:0000313" key="7">
    <source>
        <dbReference type="EMBL" id="SFE40732.1"/>
    </source>
</evidence>
<dbReference type="InterPro" id="IPR001041">
    <property type="entry name" value="2Fe-2S_ferredoxin-type"/>
</dbReference>
<dbReference type="PROSITE" id="PS51085">
    <property type="entry name" value="2FE2S_FER_2"/>
    <property type="match status" value="1"/>
</dbReference>
<sequence>MKITLTINKHAQTVDVDPRVSLLDALRGELGLTGSKKGCDHGQCGACTVLVNGRRINSCLSLAVMHDGDEVTTVEGLANGELSPLQAAFVEHDGFQCGFCTPGQLCSATGMLGELEDGWPSHASDSLEGGYELTEEELSERMSGNLCRCSCYPGINAAIRQAAEKDGAA</sequence>
<name>A0A1I2AA50_9RHOB</name>
<dbReference type="EMBL" id="FOMS01000009">
    <property type="protein sequence ID" value="SFE40732.1"/>
    <property type="molecule type" value="Genomic_DNA"/>
</dbReference>
<dbReference type="PROSITE" id="PS00197">
    <property type="entry name" value="2FE2S_FER_1"/>
    <property type="match status" value="1"/>
</dbReference>
<dbReference type="GO" id="GO:0016903">
    <property type="term" value="F:oxidoreductase activity, acting on the aldehyde or oxo group of donors"/>
    <property type="evidence" value="ECO:0007669"/>
    <property type="project" value="TreeGrafter"/>
</dbReference>
<proteinExistence type="predicted"/>
<dbReference type="InterPro" id="IPR052914">
    <property type="entry name" value="Aldehyde_Oxdr_Iron-Sulfur"/>
</dbReference>
<dbReference type="Proteomes" id="UP000325289">
    <property type="component" value="Unassembled WGS sequence"/>
</dbReference>
<dbReference type="OrthoDB" id="9792018at2"/>
<dbReference type="InterPro" id="IPR036884">
    <property type="entry name" value="2Fe-2S-bd_dom_sf"/>
</dbReference>
<feature type="domain" description="2Fe-2S ferredoxin-type" evidence="6">
    <location>
        <begin position="1"/>
        <end position="77"/>
    </location>
</feature>
<dbReference type="Gene3D" id="3.10.20.30">
    <property type="match status" value="1"/>
</dbReference>
<gene>
    <name evidence="7" type="ORF">SAMN04515678_109150</name>
</gene>
<dbReference type="Pfam" id="PF01799">
    <property type="entry name" value="Fer2_2"/>
    <property type="match status" value="1"/>
</dbReference>
<dbReference type="PANTHER" id="PTHR45331:SF2">
    <property type="entry name" value="OXIDOREDUCTASE WITH IRON-SULFUR SUBUNIT"/>
    <property type="match status" value="1"/>
</dbReference>
<dbReference type="InterPro" id="IPR002888">
    <property type="entry name" value="2Fe-2S-bd"/>
</dbReference>
<evidence type="ECO:0000256" key="3">
    <source>
        <dbReference type="ARBA" id="ARBA00023002"/>
    </source>
</evidence>
<dbReference type="PANTHER" id="PTHR45331">
    <property type="entry name" value="OXIDOREDUCTASE, IRON-SULPHUR BINDING SUBUNIT-RELATED-RELATED"/>
    <property type="match status" value="1"/>
</dbReference>
<dbReference type="InterPro" id="IPR012675">
    <property type="entry name" value="Beta-grasp_dom_sf"/>
</dbReference>
<keyword evidence="5" id="KW-0411">Iron-sulfur</keyword>
<dbReference type="InterPro" id="IPR036010">
    <property type="entry name" value="2Fe-2S_ferredoxin-like_sf"/>
</dbReference>
<reference evidence="7 8" key="1">
    <citation type="submission" date="2016-10" db="EMBL/GenBank/DDBJ databases">
        <authorList>
            <person name="Varghese N."/>
            <person name="Submissions S."/>
        </authorList>
    </citation>
    <scope>NUCLEOTIDE SEQUENCE [LARGE SCALE GENOMIC DNA]</scope>
    <source>
        <strain evidence="8">YIM D21,KCTC 23444,ACCC 10710</strain>
    </source>
</reference>
<dbReference type="Pfam" id="PF00111">
    <property type="entry name" value="Fer2"/>
    <property type="match status" value="1"/>
</dbReference>
<dbReference type="SUPFAM" id="SSF47741">
    <property type="entry name" value="CO dehydrogenase ISP C-domain like"/>
    <property type="match status" value="1"/>
</dbReference>
<keyword evidence="4" id="KW-0408">Iron</keyword>
<dbReference type="Gene3D" id="1.10.150.120">
    <property type="entry name" value="[2Fe-2S]-binding domain"/>
    <property type="match status" value="1"/>
</dbReference>
<dbReference type="GO" id="GO:0051537">
    <property type="term" value="F:2 iron, 2 sulfur cluster binding"/>
    <property type="evidence" value="ECO:0007669"/>
    <property type="project" value="UniProtKB-KW"/>
</dbReference>
<dbReference type="CDD" id="cd00207">
    <property type="entry name" value="fer2"/>
    <property type="match status" value="1"/>
</dbReference>
<dbReference type="SUPFAM" id="SSF54292">
    <property type="entry name" value="2Fe-2S ferredoxin-like"/>
    <property type="match status" value="1"/>
</dbReference>
<dbReference type="AlphaFoldDB" id="A0A1I2AA50"/>